<dbReference type="InterPro" id="IPR036514">
    <property type="entry name" value="SGNH_hydro_sf"/>
</dbReference>
<organism evidence="4 5">
    <name type="scientific">Adiantum capillus-veneris</name>
    <name type="common">Maidenhair fern</name>
    <dbReference type="NCBI Taxonomy" id="13818"/>
    <lineage>
        <taxon>Eukaryota</taxon>
        <taxon>Viridiplantae</taxon>
        <taxon>Streptophyta</taxon>
        <taxon>Embryophyta</taxon>
        <taxon>Tracheophyta</taxon>
        <taxon>Polypodiopsida</taxon>
        <taxon>Polypodiidae</taxon>
        <taxon>Polypodiales</taxon>
        <taxon>Pteridineae</taxon>
        <taxon>Pteridaceae</taxon>
        <taxon>Vittarioideae</taxon>
        <taxon>Adiantum</taxon>
    </lineage>
</organism>
<dbReference type="GO" id="GO:0006629">
    <property type="term" value="P:lipid metabolic process"/>
    <property type="evidence" value="ECO:0007669"/>
    <property type="project" value="UniProtKB-KW"/>
</dbReference>
<accession>A0A9D4V6W8</accession>
<dbReference type="OrthoDB" id="1600564at2759"/>
<protein>
    <recommendedName>
        <fullName evidence="6">GDSL esterase/lipase</fullName>
    </recommendedName>
</protein>
<evidence type="ECO:0000256" key="3">
    <source>
        <dbReference type="ARBA" id="ARBA00023098"/>
    </source>
</evidence>
<dbReference type="Pfam" id="PF00657">
    <property type="entry name" value="Lipase_GDSL"/>
    <property type="match status" value="1"/>
</dbReference>
<evidence type="ECO:0000256" key="2">
    <source>
        <dbReference type="ARBA" id="ARBA00022801"/>
    </source>
</evidence>
<proteinExistence type="inferred from homology"/>
<dbReference type="Gene3D" id="3.40.50.1110">
    <property type="entry name" value="SGNH hydrolase"/>
    <property type="match status" value="1"/>
</dbReference>
<name>A0A9D4V6W8_ADICA</name>
<reference evidence="4" key="1">
    <citation type="submission" date="2021-01" db="EMBL/GenBank/DDBJ databases">
        <title>Adiantum capillus-veneris genome.</title>
        <authorList>
            <person name="Fang Y."/>
            <person name="Liao Q."/>
        </authorList>
    </citation>
    <scope>NUCLEOTIDE SEQUENCE</scope>
    <source>
        <strain evidence="4">H3</strain>
        <tissue evidence="4">Leaf</tissue>
    </source>
</reference>
<keyword evidence="2" id="KW-0378">Hydrolase</keyword>
<dbReference type="Proteomes" id="UP000886520">
    <property type="component" value="Chromosome 4"/>
</dbReference>
<evidence type="ECO:0000313" key="5">
    <source>
        <dbReference type="Proteomes" id="UP000886520"/>
    </source>
</evidence>
<dbReference type="EMBL" id="JABFUD020000004">
    <property type="protein sequence ID" value="KAI5080743.1"/>
    <property type="molecule type" value="Genomic_DNA"/>
</dbReference>
<comment type="caution">
    <text evidence="4">The sequence shown here is derived from an EMBL/GenBank/DDBJ whole genome shotgun (WGS) entry which is preliminary data.</text>
</comment>
<comment type="similarity">
    <text evidence="1">Belongs to the 'GDSL' lipolytic enzyme family.</text>
</comment>
<dbReference type="GO" id="GO:0016788">
    <property type="term" value="F:hydrolase activity, acting on ester bonds"/>
    <property type="evidence" value="ECO:0007669"/>
    <property type="project" value="InterPro"/>
</dbReference>
<dbReference type="InterPro" id="IPR001087">
    <property type="entry name" value="GDSL"/>
</dbReference>
<evidence type="ECO:0000256" key="1">
    <source>
        <dbReference type="ARBA" id="ARBA00008668"/>
    </source>
</evidence>
<keyword evidence="5" id="KW-1185">Reference proteome</keyword>
<dbReference type="PANTHER" id="PTHR46020:SF4">
    <property type="entry name" value="OS04G0650200 PROTEIN"/>
    <property type="match status" value="1"/>
</dbReference>
<dbReference type="AlphaFoldDB" id="A0A9D4V6W8"/>
<dbReference type="PANTHER" id="PTHR46020">
    <property type="entry name" value="OSJNBB0059K02.9 PROTEIN"/>
    <property type="match status" value="1"/>
</dbReference>
<evidence type="ECO:0008006" key="6">
    <source>
        <dbReference type="Google" id="ProtNLM"/>
    </source>
</evidence>
<gene>
    <name evidence="4" type="ORF">GOP47_0003926</name>
</gene>
<keyword evidence="3" id="KW-0443">Lipid metabolism</keyword>
<sequence length="339" mass="36734">MGNGGEAAAAAVAGNEEEQAVLYVFGDSYADTGNHDPYSPDADVAKPWWPPYGSTWPGSSTGRFSDGRVFTDFYVSETHAKEPIPYMALKTKEGDWLGGVGHGRSRGINFAFGGSGVFTVSNPYVYNVSMQIQQLQTTIDLGIVSTHELSESKALFVISGNDYSNYIAKFPNLTGLQDFIPQVVEQMVIDLETLSEIGFKSFVVNSLPPLGCVPSITSANNYSACVDTVNTACAYHNSLLEAQISSLQQRLVNTTFVTIDLFGAFEEVLEQVLQEVVEDGTLPLTPCCDGECGIVDENGIALYTLCSNPETTLYWDAAHPTNFGWKKVFSILFSSLQAT</sequence>
<evidence type="ECO:0000313" key="4">
    <source>
        <dbReference type="EMBL" id="KAI5080743.1"/>
    </source>
</evidence>